<dbReference type="Pfam" id="PF12680">
    <property type="entry name" value="SnoaL_2"/>
    <property type="match status" value="1"/>
</dbReference>
<proteinExistence type="predicted"/>
<dbReference type="AlphaFoldDB" id="A0A2N3KIZ1"/>
<evidence type="ECO:0000313" key="2">
    <source>
        <dbReference type="EMBL" id="PKR50511.1"/>
    </source>
</evidence>
<dbReference type="OrthoDB" id="1115105at2"/>
<dbReference type="EMBL" id="NWTK01000016">
    <property type="protein sequence ID" value="PKR50511.1"/>
    <property type="molecule type" value="Genomic_DNA"/>
</dbReference>
<organism evidence="2 3">
    <name type="scientific">Thalassospira marina</name>
    <dbReference type="NCBI Taxonomy" id="2048283"/>
    <lineage>
        <taxon>Bacteria</taxon>
        <taxon>Pseudomonadati</taxon>
        <taxon>Pseudomonadota</taxon>
        <taxon>Alphaproteobacteria</taxon>
        <taxon>Rhodospirillales</taxon>
        <taxon>Thalassospiraceae</taxon>
        <taxon>Thalassospira</taxon>
    </lineage>
</organism>
<name>A0A2N3KIZ1_9PROT</name>
<evidence type="ECO:0000259" key="1">
    <source>
        <dbReference type="Pfam" id="PF12680"/>
    </source>
</evidence>
<dbReference type="RefSeq" id="WP_101269949.1">
    <property type="nucleotide sequence ID" value="NZ_NWTK01000016.1"/>
</dbReference>
<protein>
    <recommendedName>
        <fullName evidence="1">SnoaL-like domain-containing protein</fullName>
    </recommendedName>
</protein>
<dbReference type="SUPFAM" id="SSF54427">
    <property type="entry name" value="NTF2-like"/>
    <property type="match status" value="1"/>
</dbReference>
<dbReference type="Proteomes" id="UP000233597">
    <property type="component" value="Unassembled WGS sequence"/>
</dbReference>
<dbReference type="Gene3D" id="3.10.450.50">
    <property type="match status" value="1"/>
</dbReference>
<dbReference type="InterPro" id="IPR037401">
    <property type="entry name" value="SnoaL-like"/>
</dbReference>
<reference evidence="2 3" key="1">
    <citation type="submission" date="2017-09" db="EMBL/GenBank/DDBJ databases">
        <title>Biodiversity and function of Thalassospira species in the particle-attached aromatic-hydrocarbon-degrading consortia from the surface seawater of the South China Sea.</title>
        <authorList>
            <person name="Dong C."/>
            <person name="Liu R."/>
            <person name="Shao Z."/>
        </authorList>
    </citation>
    <scope>NUCLEOTIDE SEQUENCE [LARGE SCALE GENOMIC DNA]</scope>
    <source>
        <strain evidence="2 3">CSC1P2</strain>
    </source>
</reference>
<feature type="domain" description="SnoaL-like" evidence="1">
    <location>
        <begin position="20"/>
        <end position="119"/>
    </location>
</feature>
<accession>A0A2N3KIZ1</accession>
<sequence length="150" mass="17034">MNTPSLPGDNRLATLEKYAAIYAQLSPQNLNELRTVTTPDISFTDPFTTVIGQDELCAYMGKMFEGAKGATFTISHVMVCQNMGFLRWHFSARVPVIGLWEFTGMSEVTFNKDGTRIATHRDHWDSGSEFYARIPVLRWFIRQLAKKVAH</sequence>
<comment type="caution">
    <text evidence="2">The sequence shown here is derived from an EMBL/GenBank/DDBJ whole genome shotgun (WGS) entry which is preliminary data.</text>
</comment>
<dbReference type="InterPro" id="IPR032710">
    <property type="entry name" value="NTF2-like_dom_sf"/>
</dbReference>
<evidence type="ECO:0000313" key="3">
    <source>
        <dbReference type="Proteomes" id="UP000233597"/>
    </source>
</evidence>
<gene>
    <name evidence="2" type="ORF">COO20_20420</name>
</gene>